<feature type="transmembrane region" description="Helical" evidence="5">
    <location>
        <begin position="733"/>
        <end position="753"/>
    </location>
</feature>
<dbReference type="PANTHER" id="PTHR43470:SF6">
    <property type="entry name" value="PHOSPHATE TRANSPORT SYSTEM PERMEASE PROTEIN PSTA"/>
    <property type="match status" value="1"/>
</dbReference>
<evidence type="ECO:0000256" key="5">
    <source>
        <dbReference type="RuleBase" id="RU363032"/>
    </source>
</evidence>
<feature type="transmembrane region" description="Helical" evidence="5">
    <location>
        <begin position="564"/>
        <end position="584"/>
    </location>
</feature>
<evidence type="ECO:0000256" key="1">
    <source>
        <dbReference type="ARBA" id="ARBA00004651"/>
    </source>
</evidence>
<feature type="transmembrane region" description="Helical" evidence="5">
    <location>
        <begin position="604"/>
        <end position="631"/>
    </location>
</feature>
<keyword evidence="10" id="KW-1185">Reference proteome</keyword>
<evidence type="ECO:0000313" key="9">
    <source>
        <dbReference type="EMBL" id="QDT64163.1"/>
    </source>
</evidence>
<reference evidence="9 10" key="1">
    <citation type="submission" date="2019-02" db="EMBL/GenBank/DDBJ databases">
        <title>Deep-cultivation of Planctomycetes and their phenomic and genomic characterization uncovers novel biology.</title>
        <authorList>
            <person name="Wiegand S."/>
            <person name="Jogler M."/>
            <person name="Boedeker C."/>
            <person name="Pinto D."/>
            <person name="Vollmers J."/>
            <person name="Rivas-Marin E."/>
            <person name="Kohn T."/>
            <person name="Peeters S.H."/>
            <person name="Heuer A."/>
            <person name="Rast P."/>
            <person name="Oberbeckmann S."/>
            <person name="Bunk B."/>
            <person name="Jeske O."/>
            <person name="Meyerdierks A."/>
            <person name="Storesund J.E."/>
            <person name="Kallscheuer N."/>
            <person name="Luecker S."/>
            <person name="Lage O.M."/>
            <person name="Pohl T."/>
            <person name="Merkel B.J."/>
            <person name="Hornburger P."/>
            <person name="Mueller R.-W."/>
            <person name="Bruemmer F."/>
            <person name="Labrenz M."/>
            <person name="Spormann A.M."/>
            <person name="Op den Camp H."/>
            <person name="Overmann J."/>
            <person name="Amann R."/>
            <person name="Jetten M.S.M."/>
            <person name="Mascher T."/>
            <person name="Medema M.H."/>
            <person name="Devos D.P."/>
            <person name="Kaster A.-K."/>
            <person name="Ovreas L."/>
            <person name="Rohde M."/>
            <person name="Galperin M.Y."/>
            <person name="Jogler C."/>
        </authorList>
    </citation>
    <scope>NUCLEOTIDE SEQUENCE [LARGE SCALE GENOMIC DNA]</scope>
    <source>
        <strain evidence="9 10">V22</strain>
    </source>
</reference>
<feature type="transmembrane region" description="Helical" evidence="5">
    <location>
        <begin position="809"/>
        <end position="831"/>
    </location>
</feature>
<dbReference type="InterPro" id="IPR035906">
    <property type="entry name" value="MetI-like_sf"/>
</dbReference>
<comment type="subcellular location">
    <subcellularLocation>
        <location evidence="1 5">Cell membrane</location>
        <topology evidence="1 5">Multi-pass membrane protein</topology>
    </subcellularLocation>
</comment>
<feature type="region of interest" description="Disordered" evidence="7">
    <location>
        <begin position="1"/>
        <end position="23"/>
    </location>
</feature>
<feature type="transmembrane region" description="Helical" evidence="5">
    <location>
        <begin position="678"/>
        <end position="702"/>
    </location>
</feature>
<name>A0A517T712_9PLAN</name>
<dbReference type="InterPro" id="IPR000515">
    <property type="entry name" value="MetI-like"/>
</dbReference>
<proteinExistence type="inferred from homology"/>
<dbReference type="Pfam" id="PF00528">
    <property type="entry name" value="BPD_transp_1"/>
    <property type="match status" value="1"/>
</dbReference>
<evidence type="ECO:0000256" key="4">
    <source>
        <dbReference type="ARBA" id="ARBA00023136"/>
    </source>
</evidence>
<feature type="domain" description="ABC transmembrane type-1" evidence="8">
    <location>
        <begin position="519"/>
        <end position="828"/>
    </location>
</feature>
<evidence type="ECO:0000256" key="6">
    <source>
        <dbReference type="SAM" id="Coils"/>
    </source>
</evidence>
<organism evidence="9 10">
    <name type="scientific">Calycomorphotria hydatis</name>
    <dbReference type="NCBI Taxonomy" id="2528027"/>
    <lineage>
        <taxon>Bacteria</taxon>
        <taxon>Pseudomonadati</taxon>
        <taxon>Planctomycetota</taxon>
        <taxon>Planctomycetia</taxon>
        <taxon>Planctomycetales</taxon>
        <taxon>Planctomycetaceae</taxon>
        <taxon>Calycomorphotria</taxon>
    </lineage>
</organism>
<evidence type="ECO:0000313" key="10">
    <source>
        <dbReference type="Proteomes" id="UP000319976"/>
    </source>
</evidence>
<evidence type="ECO:0000256" key="2">
    <source>
        <dbReference type="ARBA" id="ARBA00022692"/>
    </source>
</evidence>
<dbReference type="CDD" id="cd06261">
    <property type="entry name" value="TM_PBP2"/>
    <property type="match status" value="1"/>
</dbReference>
<keyword evidence="3 5" id="KW-1133">Transmembrane helix</keyword>
<feature type="transmembrane region" description="Helical" evidence="5">
    <location>
        <begin position="40"/>
        <end position="63"/>
    </location>
</feature>
<dbReference type="GO" id="GO:0055085">
    <property type="term" value="P:transmembrane transport"/>
    <property type="evidence" value="ECO:0007669"/>
    <property type="project" value="InterPro"/>
</dbReference>
<dbReference type="SUPFAM" id="SSF161098">
    <property type="entry name" value="MetI-like"/>
    <property type="match status" value="1"/>
</dbReference>
<gene>
    <name evidence="9" type="primary">pstA</name>
    <name evidence="9" type="ORF">V22_13940</name>
</gene>
<dbReference type="PANTHER" id="PTHR43470">
    <property type="entry name" value="PHOSPHATE TRANSPORT SYSTEM PERMEASE PROTEIN PSTA-RELATED"/>
    <property type="match status" value="1"/>
</dbReference>
<dbReference type="GO" id="GO:0005886">
    <property type="term" value="C:plasma membrane"/>
    <property type="evidence" value="ECO:0007669"/>
    <property type="project" value="UniProtKB-SubCell"/>
</dbReference>
<protein>
    <submittedName>
        <fullName evidence="9">Phosphate transport system permease protein PstA</fullName>
    </submittedName>
</protein>
<dbReference type="AlphaFoldDB" id="A0A517T712"/>
<evidence type="ECO:0000256" key="7">
    <source>
        <dbReference type="SAM" id="MobiDB-lite"/>
    </source>
</evidence>
<sequence length="844" mass="93684">MADSSPSTTTASKPTSRWRRRAHGRASAFTTMIARSEPMLWISGGALSVCVFMIVLLLLYLIVQGGRTFWPGEIYEVPLQGESESFLWGEVAERSGLLKPGYVLTEQIASLLPEDKQEKAEKLLGGKDRVILDQTLYRIDNKDLWGEPFQYVTDLERSNEPITTPEWIVVAERVEWGRFIGVPQTFSVMHPREIAGEEQQLQAIQNFLAANMYRLNEEQTTSLSSATEAVDQALNQLRVENTHSFLRNFSAKNGPSEWIAELESGDAVPLSELPEHPVVTSMMQQWNGEKEAWQEFEKVHDSLKERRDERIHLEKYDIGALNRKTEHARMDVLEAQLDSGQPAERVRLAVQNFDFQIADLMKSIQTNNELAAAFTRKFGTEYPQAVNAFKQLVEISNVEIQEAAEAPRKSRDEMLAKLSGEALDAVEEYREIEKQTSEKSADIRREINMLVEENDRYRLTLKSARGEEKELRAAGIVRAYPANQLDWSGRLGVYMSRWWEFLTEDPREANTEGGVLPAIWGTVAMTLVMTVVVVPFGVLAALYLREYAKAGFVVSLIRIAVNNLAGVPSIVFGVFGLGFLIYQIGAFVDGGPQSIGVQPWGSGMWFAALSIWGVLAVAGIILWATILRGVWKRGSTAMQTGCFLLTMLWCACIVGGGVALIGHVPFFDGFYRASPGPVFGAGGLLWASLTLALLTLPVVIVATEEALSSVPNTMREGSYACGASKWQTIRRIVLPRALPGILTGTILAIARGAGEVAPLMLVGAVKIAPELPVDFEFPFIHPERRFMHLGFHIFDLGFQSPDSEAAKPMVFTTTLLLIVLVAALNIVAIALRSRLRKKFAGNEF</sequence>
<feature type="compositionally biased region" description="Low complexity" evidence="7">
    <location>
        <begin position="1"/>
        <end position="15"/>
    </location>
</feature>
<dbReference type="Proteomes" id="UP000319976">
    <property type="component" value="Chromosome"/>
</dbReference>
<dbReference type="KEGG" id="chya:V22_13940"/>
<keyword evidence="2 5" id="KW-0812">Transmembrane</keyword>
<keyword evidence="5" id="KW-0813">Transport</keyword>
<comment type="similarity">
    <text evidence="5">Belongs to the binding-protein-dependent transport system permease family.</text>
</comment>
<dbReference type="PROSITE" id="PS50928">
    <property type="entry name" value="ABC_TM1"/>
    <property type="match status" value="1"/>
</dbReference>
<dbReference type="Gene3D" id="1.10.3720.10">
    <property type="entry name" value="MetI-like"/>
    <property type="match status" value="1"/>
</dbReference>
<feature type="transmembrane region" description="Helical" evidence="5">
    <location>
        <begin position="643"/>
        <end position="666"/>
    </location>
</feature>
<keyword evidence="4 5" id="KW-0472">Membrane</keyword>
<dbReference type="RefSeq" id="WP_197439986.1">
    <property type="nucleotide sequence ID" value="NZ_CP036316.1"/>
</dbReference>
<evidence type="ECO:0000259" key="8">
    <source>
        <dbReference type="PROSITE" id="PS50928"/>
    </source>
</evidence>
<feature type="transmembrane region" description="Helical" evidence="5">
    <location>
        <begin position="518"/>
        <end position="544"/>
    </location>
</feature>
<keyword evidence="6" id="KW-0175">Coiled coil</keyword>
<accession>A0A517T712</accession>
<feature type="coiled-coil region" evidence="6">
    <location>
        <begin position="415"/>
        <end position="467"/>
    </location>
</feature>
<evidence type="ECO:0000256" key="3">
    <source>
        <dbReference type="ARBA" id="ARBA00022989"/>
    </source>
</evidence>
<dbReference type="EMBL" id="CP036316">
    <property type="protein sequence ID" value="QDT64163.1"/>
    <property type="molecule type" value="Genomic_DNA"/>
</dbReference>